<comment type="caution">
    <text evidence="1">The sequence shown here is derived from an EMBL/GenBank/DDBJ whole genome shotgun (WGS) entry which is preliminary data.</text>
</comment>
<evidence type="ECO:0000313" key="1">
    <source>
        <dbReference type="EMBL" id="CAG8655360.1"/>
    </source>
</evidence>
<evidence type="ECO:0000313" key="2">
    <source>
        <dbReference type="Proteomes" id="UP000789525"/>
    </source>
</evidence>
<keyword evidence="2" id="KW-1185">Reference proteome</keyword>
<sequence length="54" mass="5752">GLAENSAFNESNSRLASFNDSTTGVRLTVELVLSGAKQVNKATNSPDKGELKRE</sequence>
<gene>
    <name evidence="1" type="ORF">ACOLOM_LOCUS8383</name>
</gene>
<protein>
    <submittedName>
        <fullName evidence="1">10221_t:CDS:1</fullName>
    </submittedName>
</protein>
<dbReference type="Proteomes" id="UP000789525">
    <property type="component" value="Unassembled WGS sequence"/>
</dbReference>
<proteinExistence type="predicted"/>
<organism evidence="1 2">
    <name type="scientific">Acaulospora colombiana</name>
    <dbReference type="NCBI Taxonomy" id="27376"/>
    <lineage>
        <taxon>Eukaryota</taxon>
        <taxon>Fungi</taxon>
        <taxon>Fungi incertae sedis</taxon>
        <taxon>Mucoromycota</taxon>
        <taxon>Glomeromycotina</taxon>
        <taxon>Glomeromycetes</taxon>
        <taxon>Diversisporales</taxon>
        <taxon>Acaulosporaceae</taxon>
        <taxon>Acaulospora</taxon>
    </lineage>
</organism>
<feature type="non-terminal residue" evidence="1">
    <location>
        <position position="1"/>
    </location>
</feature>
<accession>A0ACA9NG59</accession>
<name>A0ACA9NG59_9GLOM</name>
<reference evidence="1" key="1">
    <citation type="submission" date="2021-06" db="EMBL/GenBank/DDBJ databases">
        <authorList>
            <person name="Kallberg Y."/>
            <person name="Tangrot J."/>
            <person name="Rosling A."/>
        </authorList>
    </citation>
    <scope>NUCLEOTIDE SEQUENCE</scope>
    <source>
        <strain evidence="1">CL356</strain>
    </source>
</reference>
<dbReference type="EMBL" id="CAJVPT010021521">
    <property type="protein sequence ID" value="CAG8655360.1"/>
    <property type="molecule type" value="Genomic_DNA"/>
</dbReference>